<dbReference type="Proteomes" id="UP000236197">
    <property type="component" value="Unassembled WGS sequence"/>
</dbReference>
<comment type="similarity">
    <text evidence="4">Belongs to the carotenoid/retinoid oxidoreductase family.</text>
</comment>
<evidence type="ECO:0000256" key="5">
    <source>
        <dbReference type="SAM" id="MobiDB-lite"/>
    </source>
</evidence>
<protein>
    <submittedName>
        <fullName evidence="7">Dehydrosqualene desaturase</fullName>
    </submittedName>
</protein>
<reference evidence="8" key="1">
    <citation type="submission" date="2018-01" db="EMBL/GenBank/DDBJ databases">
        <title>Rubneribacter badeniensis gen. nov., sp. nov., and Colonibacter rubneri, gen. nov., sp. nov., WGS of new members of the Eggerthellaceae.</title>
        <authorList>
            <person name="Danylec N."/>
            <person name="Stoll D.A."/>
            <person name="Doetsch A."/>
            <person name="Kulling S.E."/>
            <person name="Huch M."/>
        </authorList>
    </citation>
    <scope>NUCLEOTIDE SEQUENCE [LARGE SCALE GENOMIC DNA]</scope>
    <source>
        <strain evidence="8">ResAG-96</strain>
    </source>
</reference>
<dbReference type="Gene3D" id="3.50.50.60">
    <property type="entry name" value="FAD/NAD(P)-binding domain"/>
    <property type="match status" value="2"/>
</dbReference>
<proteinExistence type="inferred from homology"/>
<comment type="pathway">
    <text evidence="1 4">Carotenoid biosynthesis.</text>
</comment>
<dbReference type="EMBL" id="PPEK01000024">
    <property type="protein sequence ID" value="PNV66733.1"/>
    <property type="molecule type" value="Genomic_DNA"/>
</dbReference>
<evidence type="ECO:0000256" key="4">
    <source>
        <dbReference type="RuleBase" id="RU362075"/>
    </source>
</evidence>
<feature type="compositionally biased region" description="Low complexity" evidence="5">
    <location>
        <begin position="511"/>
        <end position="533"/>
    </location>
</feature>
<gene>
    <name evidence="7" type="ORF">C2L71_11575</name>
</gene>
<evidence type="ECO:0000256" key="2">
    <source>
        <dbReference type="ARBA" id="ARBA00022746"/>
    </source>
</evidence>
<dbReference type="NCBIfam" id="TIGR02734">
    <property type="entry name" value="crtI_fam"/>
    <property type="match status" value="1"/>
</dbReference>
<evidence type="ECO:0000256" key="3">
    <source>
        <dbReference type="ARBA" id="ARBA00023002"/>
    </source>
</evidence>
<dbReference type="PANTHER" id="PTHR43734:SF1">
    <property type="entry name" value="PHYTOENE DESATURASE"/>
    <property type="match status" value="1"/>
</dbReference>
<dbReference type="InterPro" id="IPR002937">
    <property type="entry name" value="Amino_oxidase"/>
</dbReference>
<organism evidence="7 8">
    <name type="scientific">Enteroscipio rubneri</name>
    <dbReference type="NCBI Taxonomy" id="2070686"/>
    <lineage>
        <taxon>Bacteria</taxon>
        <taxon>Bacillati</taxon>
        <taxon>Actinomycetota</taxon>
        <taxon>Coriobacteriia</taxon>
        <taxon>Eggerthellales</taxon>
        <taxon>Eggerthellaceae</taxon>
        <taxon>Enteroscipio</taxon>
    </lineage>
</organism>
<dbReference type="PANTHER" id="PTHR43734">
    <property type="entry name" value="PHYTOENE DESATURASE"/>
    <property type="match status" value="1"/>
</dbReference>
<evidence type="ECO:0000313" key="7">
    <source>
        <dbReference type="EMBL" id="PNV66733.1"/>
    </source>
</evidence>
<dbReference type="SUPFAM" id="SSF51905">
    <property type="entry name" value="FAD/NAD(P)-binding domain"/>
    <property type="match status" value="1"/>
</dbReference>
<keyword evidence="2 4" id="KW-0125">Carotenoid biosynthesis</keyword>
<feature type="compositionally biased region" description="Basic residues" evidence="5">
    <location>
        <begin position="498"/>
        <end position="509"/>
    </location>
</feature>
<dbReference type="GO" id="GO:0016491">
    <property type="term" value="F:oxidoreductase activity"/>
    <property type="evidence" value="ECO:0007669"/>
    <property type="project" value="UniProtKB-KW"/>
</dbReference>
<sequence>MERVIVVGAGVGGLASAIRLQNDGYDVTLFEKEPRAGGKMNRIVEDGFTFDVGPTIVMMPELYREVFELAGRDPDDYIPMVAVEPLMDISFSADERVRLSNNLADITATLESVSERDTEGYLRYLGVLYKRFLIAKNNFLQRSFRGPLDFYNPKSLVAGLRLHTLGDAYSSVSRYVADERLRKSLAFQTLYIGISPYEGPSLYMIIPMIELLYGVWYMPGGMYTMAEGMARLFQELGGDLRTSSPVEEIVVRRGRAKGVIVDGAFYPADAVVCAADFPYAMKHLVKDERARGSYTDEKIDSMDYSCSCFILYLGLDKQYPAESLHAIRFASDFKKNVTDIFDEGRFPDDPSFYLYAPSVIDPALAPEGMQGLYVLVPVACLPEEGADWSEEAVASYRERVLDLVERETAYDDVRDHIVYEKLYTPADFAERFNAYRGATFGLRPTLLQSNYWRPHNKAEHCKGLYFCGSSTHPGAGVPIVLLSARLAAEELRRDDRSRRKRAGAARRAAKASEGCMSGRNSSAAEGRASEAAALGKEGSR</sequence>
<dbReference type="PRINTS" id="PR00419">
    <property type="entry name" value="ADXRDTASE"/>
</dbReference>
<keyword evidence="3 4" id="KW-0560">Oxidoreductase</keyword>
<dbReference type="AlphaFoldDB" id="A0A2K2U8S5"/>
<feature type="domain" description="Amine oxidase" evidence="6">
    <location>
        <begin position="12"/>
        <end position="491"/>
    </location>
</feature>
<dbReference type="Pfam" id="PF01593">
    <property type="entry name" value="Amino_oxidase"/>
    <property type="match status" value="1"/>
</dbReference>
<comment type="caution">
    <text evidence="7">The sequence shown here is derived from an EMBL/GenBank/DDBJ whole genome shotgun (WGS) entry which is preliminary data.</text>
</comment>
<feature type="region of interest" description="Disordered" evidence="5">
    <location>
        <begin position="493"/>
        <end position="540"/>
    </location>
</feature>
<accession>A0A2K2U8S5</accession>
<dbReference type="InterPro" id="IPR014105">
    <property type="entry name" value="Carotenoid/retinoid_OxRdtase"/>
</dbReference>
<name>A0A2K2U8S5_9ACTN</name>
<keyword evidence="8" id="KW-1185">Reference proteome</keyword>
<evidence type="ECO:0000313" key="8">
    <source>
        <dbReference type="Proteomes" id="UP000236197"/>
    </source>
</evidence>
<dbReference type="InterPro" id="IPR036188">
    <property type="entry name" value="FAD/NAD-bd_sf"/>
</dbReference>
<evidence type="ECO:0000256" key="1">
    <source>
        <dbReference type="ARBA" id="ARBA00004829"/>
    </source>
</evidence>
<evidence type="ECO:0000259" key="6">
    <source>
        <dbReference type="Pfam" id="PF01593"/>
    </source>
</evidence>
<dbReference type="RefSeq" id="WP_103265917.1">
    <property type="nucleotide sequence ID" value="NZ_CABMLE010000024.1"/>
</dbReference>
<dbReference type="GO" id="GO:0016117">
    <property type="term" value="P:carotenoid biosynthetic process"/>
    <property type="evidence" value="ECO:0007669"/>
    <property type="project" value="UniProtKB-KW"/>
</dbReference>
<dbReference type="OrthoDB" id="9774675at2"/>